<reference evidence="2 3" key="1">
    <citation type="submission" date="2018-05" db="EMBL/GenBank/DDBJ databases">
        <title>Amnibacterium sp. M8JJ-5, whole genome shotgun sequence.</title>
        <authorList>
            <person name="Tuo L."/>
        </authorList>
    </citation>
    <scope>NUCLEOTIDE SEQUENCE [LARGE SCALE GENOMIC DNA]</scope>
    <source>
        <strain evidence="2 3">M8JJ-5</strain>
    </source>
</reference>
<comment type="caution">
    <text evidence="2">The sequence shown here is derived from an EMBL/GenBank/DDBJ whole genome shotgun (WGS) entry which is preliminary data.</text>
</comment>
<dbReference type="Pfam" id="PF12697">
    <property type="entry name" value="Abhydrolase_6"/>
    <property type="match status" value="1"/>
</dbReference>
<feature type="domain" description="AB hydrolase-1" evidence="1">
    <location>
        <begin position="56"/>
        <end position="310"/>
    </location>
</feature>
<organism evidence="2 3">
    <name type="scientific">Amnibacterium flavum</name>
    <dbReference type="NCBI Taxonomy" id="2173173"/>
    <lineage>
        <taxon>Bacteria</taxon>
        <taxon>Bacillati</taxon>
        <taxon>Actinomycetota</taxon>
        <taxon>Actinomycetes</taxon>
        <taxon>Micrococcales</taxon>
        <taxon>Microbacteriaceae</taxon>
        <taxon>Amnibacterium</taxon>
    </lineage>
</organism>
<evidence type="ECO:0000313" key="3">
    <source>
        <dbReference type="Proteomes" id="UP000244893"/>
    </source>
</evidence>
<dbReference type="InterPro" id="IPR029058">
    <property type="entry name" value="AB_hydrolase_fold"/>
</dbReference>
<dbReference type="InterPro" id="IPR000073">
    <property type="entry name" value="AB_hydrolase_1"/>
</dbReference>
<dbReference type="InterPro" id="IPR050228">
    <property type="entry name" value="Carboxylesterase_BioH"/>
</dbReference>
<dbReference type="SUPFAM" id="SSF53474">
    <property type="entry name" value="alpha/beta-Hydrolases"/>
    <property type="match status" value="1"/>
</dbReference>
<sequence length="313" mass="33016">MERVARTRADRPGSATGGAALIRAAALLGLRRVVIDTIAGPVVVRTGRETGGPATILLHGAAGSWTTWTPLLAESDLEERPLRDVIAFDLPGWGESPLPDRADPDVGLLSTAVAEAARALGYESWNVLGHSLGGFVALDLAVAEPTATLSVGLVSGTGAGEIDAITRPIRGGLRLPWFSGMLVAMRVLRLLGPAGTGLVRLLHRVGALTPLASPLFVDPRSVDPTVIEALAVEVRPKSFVLAARAAARYDQQRWRSIGCRVRSVRGERDVFVGEHDSDTFAALIPDFHETLLHGAGHFAAIERPGAVLAELVV</sequence>
<keyword evidence="3" id="KW-1185">Reference proteome</keyword>
<name>A0A2V1HQ52_9MICO</name>
<accession>A0A2V1HQ52</accession>
<gene>
    <name evidence="2" type="ORF">DDQ50_13800</name>
</gene>
<protein>
    <submittedName>
        <fullName evidence="2">Alpha/beta hydrolase</fullName>
    </submittedName>
</protein>
<dbReference type="OrthoDB" id="27092at2"/>
<dbReference type="PANTHER" id="PTHR43194">
    <property type="entry name" value="HYDROLASE ALPHA/BETA FOLD FAMILY"/>
    <property type="match status" value="1"/>
</dbReference>
<dbReference type="EMBL" id="QEOP01000002">
    <property type="protein sequence ID" value="PVZ94746.1"/>
    <property type="molecule type" value="Genomic_DNA"/>
</dbReference>
<dbReference type="AlphaFoldDB" id="A0A2V1HQ52"/>
<evidence type="ECO:0000313" key="2">
    <source>
        <dbReference type="EMBL" id="PVZ94746.1"/>
    </source>
</evidence>
<dbReference type="Gene3D" id="3.40.50.1820">
    <property type="entry name" value="alpha/beta hydrolase"/>
    <property type="match status" value="1"/>
</dbReference>
<keyword evidence="2" id="KW-0378">Hydrolase</keyword>
<dbReference type="GO" id="GO:0016787">
    <property type="term" value="F:hydrolase activity"/>
    <property type="evidence" value="ECO:0007669"/>
    <property type="project" value="UniProtKB-KW"/>
</dbReference>
<evidence type="ECO:0000259" key="1">
    <source>
        <dbReference type="Pfam" id="PF12697"/>
    </source>
</evidence>
<dbReference type="PANTHER" id="PTHR43194:SF2">
    <property type="entry name" value="PEROXISOMAL MEMBRANE PROTEIN LPX1"/>
    <property type="match status" value="1"/>
</dbReference>
<dbReference type="Proteomes" id="UP000244893">
    <property type="component" value="Unassembled WGS sequence"/>
</dbReference>
<proteinExistence type="predicted"/>